<accession>A0A078A4L4</accession>
<dbReference type="InParanoid" id="A0A078A4L4"/>
<protein>
    <recommendedName>
        <fullName evidence="4">Transmembrane protein</fullName>
    </recommendedName>
</protein>
<name>A0A078A4L4_STYLE</name>
<dbReference type="EMBL" id="CCKQ01005273">
    <property type="protein sequence ID" value="CDW76438.1"/>
    <property type="molecule type" value="Genomic_DNA"/>
</dbReference>
<dbReference type="AlphaFoldDB" id="A0A078A4L4"/>
<dbReference type="Proteomes" id="UP000039865">
    <property type="component" value="Unassembled WGS sequence"/>
</dbReference>
<proteinExistence type="predicted"/>
<evidence type="ECO:0000313" key="2">
    <source>
        <dbReference type="EMBL" id="CDW76438.1"/>
    </source>
</evidence>
<keyword evidence="3" id="KW-1185">Reference proteome</keyword>
<organism evidence="2 3">
    <name type="scientific">Stylonychia lemnae</name>
    <name type="common">Ciliate</name>
    <dbReference type="NCBI Taxonomy" id="5949"/>
    <lineage>
        <taxon>Eukaryota</taxon>
        <taxon>Sar</taxon>
        <taxon>Alveolata</taxon>
        <taxon>Ciliophora</taxon>
        <taxon>Intramacronucleata</taxon>
        <taxon>Spirotrichea</taxon>
        <taxon>Stichotrichia</taxon>
        <taxon>Sporadotrichida</taxon>
        <taxon>Oxytrichidae</taxon>
        <taxon>Stylonychinae</taxon>
        <taxon>Stylonychia</taxon>
    </lineage>
</organism>
<keyword evidence="1" id="KW-0812">Transmembrane</keyword>
<evidence type="ECO:0008006" key="4">
    <source>
        <dbReference type="Google" id="ProtNLM"/>
    </source>
</evidence>
<gene>
    <name evidence="2" type="primary">Contig4736.g5054</name>
    <name evidence="2" type="ORF">STYLEM_5438</name>
</gene>
<feature type="transmembrane region" description="Helical" evidence="1">
    <location>
        <begin position="193"/>
        <end position="215"/>
    </location>
</feature>
<sequence length="220" mass="25469">MILLGFIGLFSSQKMIKEFQQATYDFIDFKVNKNQVQDLAMIMLRVIRMICQLGNFKFSVEIIDKILELLKNLPIVFCADQIFMENILILLTDLKQFELGLKYSELSLILCERYQQPGVENDQYLKLKKRFVLFKYECSLQISCNYSRSELRQIEEDINSIETILGQAGDVQMRLLTVKQKLKPLVEKSNQAMLLKALGFGVLASGLVITAVIYFTKKRN</sequence>
<evidence type="ECO:0000256" key="1">
    <source>
        <dbReference type="SAM" id="Phobius"/>
    </source>
</evidence>
<keyword evidence="1" id="KW-0472">Membrane</keyword>
<reference evidence="2 3" key="1">
    <citation type="submission" date="2014-06" db="EMBL/GenBank/DDBJ databases">
        <authorList>
            <person name="Swart Estienne"/>
        </authorList>
    </citation>
    <scope>NUCLEOTIDE SEQUENCE [LARGE SCALE GENOMIC DNA]</scope>
    <source>
        <strain evidence="2 3">130c</strain>
    </source>
</reference>
<evidence type="ECO:0000313" key="3">
    <source>
        <dbReference type="Proteomes" id="UP000039865"/>
    </source>
</evidence>
<keyword evidence="1" id="KW-1133">Transmembrane helix</keyword>